<evidence type="ECO:0000313" key="1">
    <source>
        <dbReference type="EMBL" id="KAJ2767894.1"/>
    </source>
</evidence>
<keyword evidence="2" id="KW-1185">Reference proteome</keyword>
<reference evidence="1" key="1">
    <citation type="submission" date="2022-07" db="EMBL/GenBank/DDBJ databases">
        <title>Phylogenomic reconstructions and comparative analyses of Kickxellomycotina fungi.</title>
        <authorList>
            <person name="Reynolds N.K."/>
            <person name="Stajich J.E."/>
            <person name="Barry K."/>
            <person name="Grigoriev I.V."/>
            <person name="Crous P."/>
            <person name="Smith M.E."/>
        </authorList>
    </citation>
    <scope>NUCLEOTIDE SEQUENCE</scope>
    <source>
        <strain evidence="1">CBS 109366</strain>
    </source>
</reference>
<protein>
    <submittedName>
        <fullName evidence="1">Uncharacterized protein</fullName>
    </submittedName>
</protein>
<sequence>GRVCRTHTQSNTAFRGFGGCQGMLMLESMLCEVADRLALPVEHLRELNMYREGDATPFRQRLTEWNVPAMWAQLKQKAEYAPRRAEVDAFNARSRYRKRGLCLLPTKFAISFGAKHLNQGMALVHIYADGSVLVAHGGTEMGQGLHTKMAMVAAETLEVPLDAVFISETATNTAANTSPTAASASSDLNGYAIHNACKELHARLRPYRERMPGAPFAQVARAAYFDRCSLSAAGHYATPDVDFDWEKQRLHFFYFTQGVALAEVELDTLTGAHATRRVDIIMDVGRSLNKAIDIGQIEGAFVQGQGWTTTEEFLYHPRNGRLFTQGPGNYKIPSAMDIPRDFRVELLEGAPTALKTIFSSKGVGEPPLFLGAAVFFALRDAVLAARKHSPGPAAPLHLESPATAEALRLACDDELVARARIPSELKAGVQPFTVRI</sequence>
<dbReference type="Proteomes" id="UP001140234">
    <property type="component" value="Unassembled WGS sequence"/>
</dbReference>
<dbReference type="EMBL" id="JANBUJ010001311">
    <property type="protein sequence ID" value="KAJ2767894.1"/>
    <property type="molecule type" value="Genomic_DNA"/>
</dbReference>
<gene>
    <name evidence="1" type="ORF">IWQ57_003766</name>
</gene>
<accession>A0ACC1JUS5</accession>
<organism evidence="1 2">
    <name type="scientific">Coemansia nantahalensis</name>
    <dbReference type="NCBI Taxonomy" id="2789366"/>
    <lineage>
        <taxon>Eukaryota</taxon>
        <taxon>Fungi</taxon>
        <taxon>Fungi incertae sedis</taxon>
        <taxon>Zoopagomycota</taxon>
        <taxon>Kickxellomycotina</taxon>
        <taxon>Kickxellomycetes</taxon>
        <taxon>Kickxellales</taxon>
        <taxon>Kickxellaceae</taxon>
        <taxon>Coemansia</taxon>
    </lineage>
</organism>
<feature type="non-terminal residue" evidence="1">
    <location>
        <position position="1"/>
    </location>
</feature>
<name>A0ACC1JUS5_9FUNG</name>
<proteinExistence type="predicted"/>
<comment type="caution">
    <text evidence="1">The sequence shown here is derived from an EMBL/GenBank/DDBJ whole genome shotgun (WGS) entry which is preliminary data.</text>
</comment>
<evidence type="ECO:0000313" key="2">
    <source>
        <dbReference type="Proteomes" id="UP001140234"/>
    </source>
</evidence>